<evidence type="ECO:0000256" key="7">
    <source>
        <dbReference type="ARBA" id="ARBA00022723"/>
    </source>
</evidence>
<dbReference type="GO" id="GO:0016712">
    <property type="term" value="F:oxidoreductase activity, acting on paired donors, with incorporation or reduction of molecular oxygen, reduced flavin or flavoprotein as one donor, and incorporation of one atom of oxygen"/>
    <property type="evidence" value="ECO:0007669"/>
    <property type="project" value="UniProtKB-EC"/>
</dbReference>
<keyword evidence="12" id="KW-0503">Monooxygenase</keyword>
<keyword evidence="9" id="KW-0492">Microsome</keyword>
<keyword evidence="13" id="KW-0472">Membrane</keyword>
<reference evidence="15 16" key="1">
    <citation type="submission" date="2022-11" db="EMBL/GenBank/DDBJ databases">
        <title>Whole genome sequence of Eschrichtius robustus ER-17-0199.</title>
        <authorList>
            <person name="Bruniche-Olsen A."/>
            <person name="Black A.N."/>
            <person name="Fields C.J."/>
            <person name="Walden K."/>
            <person name="Dewoody J.A."/>
        </authorList>
    </citation>
    <scope>NUCLEOTIDE SEQUENCE [LARGE SCALE GENOMIC DNA]</scope>
    <source>
        <strain evidence="15">ER-17-0199</strain>
        <tissue evidence="15">Blubber</tissue>
    </source>
</reference>
<dbReference type="PRINTS" id="PR00463">
    <property type="entry name" value="EP450I"/>
</dbReference>
<dbReference type="InterPro" id="IPR001128">
    <property type="entry name" value="Cyt_P450"/>
</dbReference>
<evidence type="ECO:0000256" key="4">
    <source>
        <dbReference type="ARBA" id="ARBA00010617"/>
    </source>
</evidence>
<feature type="chain" id="PRO_5044303698" description="unspecific monooxygenase" evidence="14">
    <location>
        <begin position="24"/>
        <end position="165"/>
    </location>
</feature>
<evidence type="ECO:0000256" key="5">
    <source>
        <dbReference type="ARBA" id="ARBA00012109"/>
    </source>
</evidence>
<dbReference type="GO" id="GO:0020037">
    <property type="term" value="F:heme binding"/>
    <property type="evidence" value="ECO:0007669"/>
    <property type="project" value="InterPro"/>
</dbReference>
<evidence type="ECO:0000256" key="9">
    <source>
        <dbReference type="ARBA" id="ARBA00022848"/>
    </source>
</evidence>
<evidence type="ECO:0000256" key="12">
    <source>
        <dbReference type="ARBA" id="ARBA00023033"/>
    </source>
</evidence>
<dbReference type="Gene3D" id="1.10.630.10">
    <property type="entry name" value="Cytochrome P450"/>
    <property type="match status" value="1"/>
</dbReference>
<comment type="cofactor">
    <cofactor evidence="1">
        <name>heme</name>
        <dbReference type="ChEBI" id="CHEBI:30413"/>
    </cofactor>
</comment>
<evidence type="ECO:0000313" key="15">
    <source>
        <dbReference type="EMBL" id="KAJ8789325.1"/>
    </source>
</evidence>
<dbReference type="AlphaFoldDB" id="A0AB34HEA2"/>
<gene>
    <name evidence="15" type="ORF">J1605_021852</name>
</gene>
<evidence type="ECO:0000256" key="10">
    <source>
        <dbReference type="ARBA" id="ARBA00023002"/>
    </source>
</evidence>
<keyword evidence="16" id="KW-1185">Reference proteome</keyword>
<organism evidence="15 16">
    <name type="scientific">Eschrichtius robustus</name>
    <name type="common">California gray whale</name>
    <name type="synonym">Eschrichtius gibbosus</name>
    <dbReference type="NCBI Taxonomy" id="9764"/>
    <lineage>
        <taxon>Eukaryota</taxon>
        <taxon>Metazoa</taxon>
        <taxon>Chordata</taxon>
        <taxon>Craniata</taxon>
        <taxon>Vertebrata</taxon>
        <taxon>Euteleostomi</taxon>
        <taxon>Mammalia</taxon>
        <taxon>Eutheria</taxon>
        <taxon>Laurasiatheria</taxon>
        <taxon>Artiodactyla</taxon>
        <taxon>Whippomorpha</taxon>
        <taxon>Cetacea</taxon>
        <taxon>Mysticeti</taxon>
        <taxon>Eschrichtiidae</taxon>
        <taxon>Eschrichtius</taxon>
    </lineage>
</organism>
<name>A0AB34HEA2_ESCRO</name>
<dbReference type="Proteomes" id="UP001159641">
    <property type="component" value="Unassembled WGS sequence"/>
</dbReference>
<keyword evidence="8" id="KW-0256">Endoplasmic reticulum</keyword>
<sequence>MPHCHWCFAVAGVTAIAGIATWGNRTAGTLSRVVWAVGFTADRTCVLSAKVQKEIDCVIGRHQSSCMQDRSHMPYMDAVVHEIQRYSDLIPTNLPHAVTRDVKFRNCFLPRGMTIVTLLSSVLHDDKEFPNPEVFDPVHFLDESGNFKKSDYFMAFSAGNKNEFP</sequence>
<dbReference type="GO" id="GO:0006082">
    <property type="term" value="P:organic acid metabolic process"/>
    <property type="evidence" value="ECO:0007669"/>
    <property type="project" value="TreeGrafter"/>
</dbReference>
<evidence type="ECO:0000256" key="3">
    <source>
        <dbReference type="ARBA" id="ARBA00004406"/>
    </source>
</evidence>
<evidence type="ECO:0000256" key="8">
    <source>
        <dbReference type="ARBA" id="ARBA00022824"/>
    </source>
</evidence>
<dbReference type="EC" id="1.14.14.1" evidence="5"/>
<evidence type="ECO:0000256" key="6">
    <source>
        <dbReference type="ARBA" id="ARBA00022617"/>
    </source>
</evidence>
<comment type="caution">
    <text evidence="15">The sequence shown here is derived from an EMBL/GenBank/DDBJ whole genome shotgun (WGS) entry which is preliminary data.</text>
</comment>
<dbReference type="GO" id="GO:0005506">
    <property type="term" value="F:iron ion binding"/>
    <property type="evidence" value="ECO:0007669"/>
    <property type="project" value="InterPro"/>
</dbReference>
<keyword evidence="11" id="KW-0408">Iron</keyword>
<evidence type="ECO:0000313" key="16">
    <source>
        <dbReference type="Proteomes" id="UP001159641"/>
    </source>
</evidence>
<dbReference type="EMBL" id="JAIQCJ010001425">
    <property type="protein sequence ID" value="KAJ8789325.1"/>
    <property type="molecule type" value="Genomic_DNA"/>
</dbReference>
<evidence type="ECO:0000256" key="2">
    <source>
        <dbReference type="ARBA" id="ARBA00004174"/>
    </source>
</evidence>
<proteinExistence type="inferred from homology"/>
<dbReference type="InterPro" id="IPR050182">
    <property type="entry name" value="Cytochrome_P450_fam2"/>
</dbReference>
<keyword evidence="10" id="KW-0560">Oxidoreductase</keyword>
<dbReference type="Pfam" id="PF00067">
    <property type="entry name" value="p450"/>
    <property type="match status" value="1"/>
</dbReference>
<keyword evidence="14" id="KW-0732">Signal</keyword>
<comment type="similarity">
    <text evidence="4">Belongs to the cytochrome P450 family.</text>
</comment>
<dbReference type="GO" id="GO:0005789">
    <property type="term" value="C:endoplasmic reticulum membrane"/>
    <property type="evidence" value="ECO:0007669"/>
    <property type="project" value="UniProtKB-SubCell"/>
</dbReference>
<accession>A0AB34HEA2</accession>
<dbReference type="PANTHER" id="PTHR24300">
    <property type="entry name" value="CYTOCHROME P450 508A4-RELATED"/>
    <property type="match status" value="1"/>
</dbReference>
<dbReference type="FunFam" id="1.10.630.10:FF:000238">
    <property type="entry name" value="Cytochrome P450 2A6"/>
    <property type="match status" value="1"/>
</dbReference>
<evidence type="ECO:0000256" key="11">
    <source>
        <dbReference type="ARBA" id="ARBA00023004"/>
    </source>
</evidence>
<dbReference type="GO" id="GO:0006805">
    <property type="term" value="P:xenobiotic metabolic process"/>
    <property type="evidence" value="ECO:0007669"/>
    <property type="project" value="TreeGrafter"/>
</dbReference>
<dbReference type="InterPro" id="IPR002401">
    <property type="entry name" value="Cyt_P450_E_grp-I"/>
</dbReference>
<keyword evidence="6" id="KW-0349">Heme</keyword>
<evidence type="ECO:0000256" key="13">
    <source>
        <dbReference type="ARBA" id="ARBA00023136"/>
    </source>
</evidence>
<protein>
    <recommendedName>
        <fullName evidence="5">unspecific monooxygenase</fullName>
        <ecNumber evidence="5">1.14.14.1</ecNumber>
    </recommendedName>
</protein>
<comment type="subcellular location">
    <subcellularLocation>
        <location evidence="3">Endoplasmic reticulum membrane</location>
        <topology evidence="3">Peripheral membrane protein</topology>
    </subcellularLocation>
    <subcellularLocation>
        <location evidence="2">Microsome membrane</location>
        <topology evidence="2">Peripheral membrane protein</topology>
    </subcellularLocation>
</comment>
<dbReference type="PANTHER" id="PTHR24300:SF423">
    <property type="entry name" value="CYTOCHROME P450 2C18"/>
    <property type="match status" value="1"/>
</dbReference>
<dbReference type="InterPro" id="IPR036396">
    <property type="entry name" value="Cyt_P450_sf"/>
</dbReference>
<feature type="signal peptide" evidence="14">
    <location>
        <begin position="1"/>
        <end position="23"/>
    </location>
</feature>
<evidence type="ECO:0000256" key="1">
    <source>
        <dbReference type="ARBA" id="ARBA00001971"/>
    </source>
</evidence>
<evidence type="ECO:0000256" key="14">
    <source>
        <dbReference type="SAM" id="SignalP"/>
    </source>
</evidence>
<dbReference type="SUPFAM" id="SSF48264">
    <property type="entry name" value="Cytochrome P450"/>
    <property type="match status" value="1"/>
</dbReference>
<keyword evidence="7" id="KW-0479">Metal-binding</keyword>